<dbReference type="SMART" id="SM00320">
    <property type="entry name" value="WD40"/>
    <property type="match status" value="9"/>
</dbReference>
<feature type="compositionally biased region" description="Polar residues" evidence="2">
    <location>
        <begin position="103"/>
        <end position="128"/>
    </location>
</feature>
<gene>
    <name evidence="3" type="ORF">P171DRAFT_441952</name>
</gene>
<dbReference type="Pfam" id="PF00400">
    <property type="entry name" value="WD40"/>
    <property type="match status" value="3"/>
</dbReference>
<organism evidence="3 4">
    <name type="scientific">Karstenula rhodostoma CBS 690.94</name>
    <dbReference type="NCBI Taxonomy" id="1392251"/>
    <lineage>
        <taxon>Eukaryota</taxon>
        <taxon>Fungi</taxon>
        <taxon>Dikarya</taxon>
        <taxon>Ascomycota</taxon>
        <taxon>Pezizomycotina</taxon>
        <taxon>Dothideomycetes</taxon>
        <taxon>Pleosporomycetidae</taxon>
        <taxon>Pleosporales</taxon>
        <taxon>Massarineae</taxon>
        <taxon>Didymosphaeriaceae</taxon>
        <taxon>Karstenula</taxon>
    </lineage>
</organism>
<proteinExistence type="predicted"/>
<keyword evidence="4" id="KW-1185">Reference proteome</keyword>
<dbReference type="EMBL" id="MU001497">
    <property type="protein sequence ID" value="KAF2446703.1"/>
    <property type="molecule type" value="Genomic_DNA"/>
</dbReference>
<sequence length="1347" mass="145655">MSLTPTNPRIMNPTWGSGLKLTPSPSPFLKSTPLRSPMKAHRAEASLALRQVIGTSTSSANSFDSLPNARSFAFCAGAAAVLATVDDEQRVSQRFYRARPTANPINPSSSVYGGPSTPTQNESRNRTAASLRESGIGASPLGSPANDWSASPGGSSWSARDRIKAATCVAFSPDGKYLAVGEAGHRPRVLIFSTAPDAPSETPLTALSDHTFGVRCLAFSPDSQYLASLGSPNDGFLYIWSINPRTGAASLYASNKCTSTINRMAWMGNSVVTVGTRHVKVWRMEDSHPASRLSKTRQSDVSFFSSSMHKTLPGRNCILESLLEANFTSVVAVAPSKAVVATDKGQLCLIDDSDGTQRFFKVAEAGIAVTSMAVDSQGRLHLASSQGGLKTLNISETIEVPTPPPSPPPRVDTPTITLSTDSNTIEAVGSLLDYLVTVDSQNSIRLSHLCAPDDDTVVGEVFQKLPAHGDPVLGVAPLAESNLLGASFYTWSTGGTVLFWNQEGTYKEILDVPLEQIHGADEINELKTVASSADASVLATGDKYGVLRIIDRQTRSSVVDMKAHSNEITGIAMFESKDMAYIASSARDRHIQILRRKSGSWELLQTLDEHVGAVTGVLFSRNGERLISMSSDRTLVVRELASRQDTESTESTERAFIMLRTIILKSSPVSMTLDADQDDVILVSTVDRHVHKYDLRNGQCLSSFRASDTEGGDAVVLSSLAHIPRTWGSPLIAGVSSTDKSIRIYEENGTLVARDWGHTEGVRDITLFKSGSEPDNDSSERSLVTVAADGTIFVWGLLLIPSRQHMSHSMDLLGPSTPSNKDLLASKPPLRRVFSQSELAQFQRSEDDQSTPTGKRSPTLRKKFSKFSLASTPRLEPSPTSSMPKDRGTVSAQSMRRINRNRSPSPPSPRHPQVVKRRSSVDVRLRSKQPPATDFGSLTSSTESLCRALRAYRKRIANSNESLGGDVVREVERELALTARVVGERAKSNVGLDETTIQKLLDQYSERLVNILDERISASVALHVRHNSESSGGLVSPMLPQEVDGASSKEVDRGSEESATSTTDSLPDTAPSQWMGHSRMAGPLSAPRTRIPPQSLRQKLSTPPACGWNHGGRRRLCLFAGRGRGSRMSNTGRRAMSGASRSGYSGIFWLGLDCRAGRGRAGQGSVVWCCVVWCCVVWCGLCAISATVRLASASGRQGDGRRVRKFPRSGRFVSRGRARCASRPGSLSRQRCMLELPVWPASTSQTPGAPGAPGAPRPRRVCSSQWPWHETRPFLHQTTPKRARGADVHAGLRASPDKRIDVWSQTKPTTAQPFVPAGTPDGGRPWPWPESAGAMMRWWWHGVGGAS</sequence>
<protein>
    <submittedName>
        <fullName evidence="3">WD40 repeat-like protein</fullName>
    </submittedName>
</protein>
<dbReference type="OrthoDB" id="6252103at2759"/>
<dbReference type="SUPFAM" id="SSF50998">
    <property type="entry name" value="Quinoprotein alcohol dehydrogenase-like"/>
    <property type="match status" value="1"/>
</dbReference>
<evidence type="ECO:0000313" key="4">
    <source>
        <dbReference type="Proteomes" id="UP000799764"/>
    </source>
</evidence>
<accession>A0A9P4PP54</accession>
<dbReference type="InterPro" id="IPR001680">
    <property type="entry name" value="WD40_rpt"/>
</dbReference>
<evidence type="ECO:0000256" key="1">
    <source>
        <dbReference type="PROSITE-ProRule" id="PRU00221"/>
    </source>
</evidence>
<feature type="repeat" description="WD" evidence="1">
    <location>
        <begin position="607"/>
        <end position="648"/>
    </location>
</feature>
<evidence type="ECO:0000256" key="2">
    <source>
        <dbReference type="SAM" id="MobiDB-lite"/>
    </source>
</evidence>
<comment type="caution">
    <text evidence="3">The sequence shown here is derived from an EMBL/GenBank/DDBJ whole genome shotgun (WGS) entry which is preliminary data.</text>
</comment>
<dbReference type="InterPro" id="IPR052779">
    <property type="entry name" value="WDR62"/>
</dbReference>
<dbReference type="Gene3D" id="2.130.10.10">
    <property type="entry name" value="YVTN repeat-like/Quinoprotein amine dehydrogenase"/>
    <property type="match status" value="3"/>
</dbReference>
<dbReference type="PANTHER" id="PTHR45589:SF1">
    <property type="entry name" value="WD REPEAT DOMAIN 62, ISOFORM G"/>
    <property type="match status" value="1"/>
</dbReference>
<dbReference type="InterPro" id="IPR036322">
    <property type="entry name" value="WD40_repeat_dom_sf"/>
</dbReference>
<dbReference type="PROSITE" id="PS50082">
    <property type="entry name" value="WD_REPEATS_2"/>
    <property type="match status" value="1"/>
</dbReference>
<feature type="compositionally biased region" description="Basic and acidic residues" evidence="2">
    <location>
        <begin position="1047"/>
        <end position="1056"/>
    </location>
</feature>
<feature type="region of interest" description="Disordered" evidence="2">
    <location>
        <begin position="1"/>
        <end position="23"/>
    </location>
</feature>
<evidence type="ECO:0000313" key="3">
    <source>
        <dbReference type="EMBL" id="KAF2446703.1"/>
    </source>
</evidence>
<feature type="region of interest" description="Disordered" evidence="2">
    <location>
        <begin position="838"/>
        <end position="939"/>
    </location>
</feature>
<dbReference type="Proteomes" id="UP000799764">
    <property type="component" value="Unassembled WGS sequence"/>
</dbReference>
<name>A0A9P4PP54_9PLEO</name>
<dbReference type="InterPro" id="IPR011047">
    <property type="entry name" value="Quinoprotein_ADH-like_sf"/>
</dbReference>
<keyword evidence="1" id="KW-0853">WD repeat</keyword>
<reference evidence="3" key="1">
    <citation type="journal article" date="2020" name="Stud. Mycol.">
        <title>101 Dothideomycetes genomes: a test case for predicting lifestyles and emergence of pathogens.</title>
        <authorList>
            <person name="Haridas S."/>
            <person name="Albert R."/>
            <person name="Binder M."/>
            <person name="Bloem J."/>
            <person name="Labutti K."/>
            <person name="Salamov A."/>
            <person name="Andreopoulos B."/>
            <person name="Baker S."/>
            <person name="Barry K."/>
            <person name="Bills G."/>
            <person name="Bluhm B."/>
            <person name="Cannon C."/>
            <person name="Castanera R."/>
            <person name="Culley D."/>
            <person name="Daum C."/>
            <person name="Ezra D."/>
            <person name="Gonzalez J."/>
            <person name="Henrissat B."/>
            <person name="Kuo A."/>
            <person name="Liang C."/>
            <person name="Lipzen A."/>
            <person name="Lutzoni F."/>
            <person name="Magnuson J."/>
            <person name="Mondo S."/>
            <person name="Nolan M."/>
            <person name="Ohm R."/>
            <person name="Pangilinan J."/>
            <person name="Park H.-J."/>
            <person name="Ramirez L."/>
            <person name="Alfaro M."/>
            <person name="Sun H."/>
            <person name="Tritt A."/>
            <person name="Yoshinaga Y."/>
            <person name="Zwiers L.-H."/>
            <person name="Turgeon B."/>
            <person name="Goodwin S."/>
            <person name="Spatafora J."/>
            <person name="Crous P."/>
            <person name="Grigoriev I."/>
        </authorList>
    </citation>
    <scope>NUCLEOTIDE SEQUENCE</scope>
    <source>
        <strain evidence="3">CBS 690.94</strain>
    </source>
</reference>
<dbReference type="SUPFAM" id="SSF50978">
    <property type="entry name" value="WD40 repeat-like"/>
    <property type="match status" value="1"/>
</dbReference>
<feature type="region of interest" description="Disordered" evidence="2">
    <location>
        <begin position="1028"/>
        <end position="1107"/>
    </location>
</feature>
<dbReference type="InterPro" id="IPR015943">
    <property type="entry name" value="WD40/YVTN_repeat-like_dom_sf"/>
</dbReference>
<dbReference type="PANTHER" id="PTHR45589">
    <property type="entry name" value="WD REPEAT DOMAIN 62, ISOFORM G"/>
    <property type="match status" value="1"/>
</dbReference>
<feature type="compositionally biased region" description="Polar residues" evidence="2">
    <location>
        <begin position="1057"/>
        <end position="1072"/>
    </location>
</feature>
<feature type="region of interest" description="Disordered" evidence="2">
    <location>
        <begin position="96"/>
        <end position="154"/>
    </location>
</feature>